<dbReference type="InterPro" id="IPR014043">
    <property type="entry name" value="Acyl_transferase_dom"/>
</dbReference>
<dbReference type="SUPFAM" id="SSF52151">
    <property type="entry name" value="FabD/lysophospholipase-like"/>
    <property type="match status" value="1"/>
</dbReference>
<gene>
    <name evidence="8" type="ORF">H9657_14265</name>
</gene>
<dbReference type="Proteomes" id="UP000604241">
    <property type="component" value="Unassembled WGS sequence"/>
</dbReference>
<dbReference type="InterPro" id="IPR050087">
    <property type="entry name" value="AON_synthase_class-II"/>
</dbReference>
<comment type="cofactor">
    <cofactor evidence="1">
        <name>pyridoxal 5'-phosphate</name>
        <dbReference type="ChEBI" id="CHEBI:597326"/>
    </cofactor>
</comment>
<keyword evidence="9" id="KW-1185">Reference proteome</keyword>
<evidence type="ECO:0000313" key="9">
    <source>
        <dbReference type="Proteomes" id="UP000604241"/>
    </source>
</evidence>
<evidence type="ECO:0000256" key="6">
    <source>
        <dbReference type="SAM" id="MobiDB-lite"/>
    </source>
</evidence>
<reference evidence="8 9" key="1">
    <citation type="submission" date="2020-08" db="EMBL/GenBank/DDBJ databases">
        <title>A Genomic Blueprint of the Chicken Gut Microbiome.</title>
        <authorList>
            <person name="Gilroy R."/>
            <person name="Ravi A."/>
            <person name="Getino M."/>
            <person name="Pursley I."/>
            <person name="Horton D.L."/>
            <person name="Alikhan N.-F."/>
            <person name="Baker D."/>
            <person name="Gharbi K."/>
            <person name="Hall N."/>
            <person name="Watson M."/>
            <person name="Adriaenssens E.M."/>
            <person name="Foster-Nyarko E."/>
            <person name="Jarju S."/>
            <person name="Secka A."/>
            <person name="Antonio M."/>
            <person name="Oren A."/>
            <person name="Chaudhuri R."/>
            <person name="La Ragione R.M."/>
            <person name="Hildebrand F."/>
            <person name="Pallen M.J."/>
        </authorList>
    </citation>
    <scope>NUCLEOTIDE SEQUENCE [LARGE SCALE GENOMIC DNA]</scope>
    <source>
        <strain evidence="8 9">Sa3CUA2</strain>
    </source>
</reference>
<dbReference type="SUPFAM" id="SSF53383">
    <property type="entry name" value="PLP-dependent transferases"/>
    <property type="match status" value="1"/>
</dbReference>
<dbReference type="EMBL" id="JACSQV010000012">
    <property type="protein sequence ID" value="MBD7919434.1"/>
    <property type="molecule type" value="Genomic_DNA"/>
</dbReference>
<dbReference type="InterPro" id="IPR001227">
    <property type="entry name" value="Ac_transferase_dom_sf"/>
</dbReference>
<evidence type="ECO:0000256" key="4">
    <source>
        <dbReference type="ARBA" id="ARBA00022898"/>
    </source>
</evidence>
<dbReference type="Pfam" id="PF00698">
    <property type="entry name" value="Acyl_transf_1"/>
    <property type="match status" value="1"/>
</dbReference>
<name>A0ABR8QGI9_9CELL</name>
<dbReference type="Gene3D" id="3.40.640.10">
    <property type="entry name" value="Type I PLP-dependent aspartate aminotransferase-like (Major domain)"/>
    <property type="match status" value="1"/>
</dbReference>
<dbReference type="PROSITE" id="PS00599">
    <property type="entry name" value="AA_TRANSFER_CLASS_2"/>
    <property type="match status" value="1"/>
</dbReference>
<evidence type="ECO:0000256" key="1">
    <source>
        <dbReference type="ARBA" id="ARBA00001933"/>
    </source>
</evidence>
<keyword evidence="8" id="KW-0032">Aminotransferase</keyword>
<comment type="caution">
    <text evidence="8">The sequence shown here is derived from an EMBL/GenBank/DDBJ whole genome shotgun (WGS) entry which is preliminary data.</text>
</comment>
<evidence type="ECO:0000259" key="7">
    <source>
        <dbReference type="SMART" id="SM00827"/>
    </source>
</evidence>
<evidence type="ECO:0000256" key="5">
    <source>
        <dbReference type="ARBA" id="ARBA00047715"/>
    </source>
</evidence>
<dbReference type="SUPFAM" id="SSF55048">
    <property type="entry name" value="Probable ACP-binding domain of malonyl-CoA ACP transacylase"/>
    <property type="match status" value="1"/>
</dbReference>
<dbReference type="InterPro" id="IPR016036">
    <property type="entry name" value="Malonyl_transacylase_ACP-bd"/>
</dbReference>
<dbReference type="GO" id="GO:0008483">
    <property type="term" value="F:transaminase activity"/>
    <property type="evidence" value="ECO:0007669"/>
    <property type="project" value="UniProtKB-KW"/>
</dbReference>
<feature type="compositionally biased region" description="Low complexity" evidence="6">
    <location>
        <begin position="634"/>
        <end position="649"/>
    </location>
</feature>
<dbReference type="PANTHER" id="PTHR13693:SF3">
    <property type="entry name" value="LD36009P"/>
    <property type="match status" value="1"/>
</dbReference>
<dbReference type="InterPro" id="IPR015421">
    <property type="entry name" value="PyrdxlP-dep_Trfase_major"/>
</dbReference>
<dbReference type="InterPro" id="IPR001917">
    <property type="entry name" value="Aminotrans_II_pyridoxalP_BS"/>
</dbReference>
<dbReference type="EC" id="2.3.1.47" evidence="2"/>
<organism evidence="8 9">
    <name type="scientific">Cellulomonas avistercoris</name>
    <dbReference type="NCBI Taxonomy" id="2762242"/>
    <lineage>
        <taxon>Bacteria</taxon>
        <taxon>Bacillati</taxon>
        <taxon>Actinomycetota</taxon>
        <taxon>Actinomycetes</taxon>
        <taxon>Micrococcales</taxon>
        <taxon>Cellulomonadaceae</taxon>
        <taxon>Cellulomonas</taxon>
    </lineage>
</organism>
<feature type="region of interest" description="Disordered" evidence="6">
    <location>
        <begin position="634"/>
        <end position="664"/>
    </location>
</feature>
<comment type="catalytic activity">
    <reaction evidence="5">
        <text>6-carboxyhexanoyl-[ACP] + L-alanine + H(+) = (8S)-8-amino-7-oxononanoate + holo-[ACP] + CO2</text>
        <dbReference type="Rhea" id="RHEA:42288"/>
        <dbReference type="Rhea" id="RHEA-COMP:9685"/>
        <dbReference type="Rhea" id="RHEA-COMP:9955"/>
        <dbReference type="ChEBI" id="CHEBI:15378"/>
        <dbReference type="ChEBI" id="CHEBI:16526"/>
        <dbReference type="ChEBI" id="CHEBI:57972"/>
        <dbReference type="ChEBI" id="CHEBI:64479"/>
        <dbReference type="ChEBI" id="CHEBI:78846"/>
        <dbReference type="ChEBI" id="CHEBI:149468"/>
        <dbReference type="EC" id="2.3.1.47"/>
    </reaction>
</comment>
<sequence length="1081" mass="110643">MADARVPVVLSAASPQELRARAARLLAALEPVGTDRPGTAWTVRDVAARYALVPLLAHRAVMHAADRAGLAAGLRAVRDGTVPDGASPATHAAATRHVAGPVPVLLLYPGQGSQRPGEHAALAALLPGFAARVRRLEDRLAERLEGTAVRRHLSQVWSGGAADPSAVADTAVAQPMLTALALATTAALLELGLRPVATLGHSVGELGALHAAGVLDEDTVLDVVTHRVDCMRTAAPDTGMLAVRAGAADVAGLVGAHPDVHLACDNGPRQVVLGGPLRALVAVAARLEDAGIAATLLATAGAFHTPHYAHADRAMRERLARMPRPPVARTRVTCVSSVSGTAVGDADEAFTLLGRQIAGPVRFREAARVAAATAPGLVVQVSGGTSLVRMFREADPAHTAVEIGLGGPNDTEDGVLTALAELVLTVPDVRAHLVLGHLGTASRCPRTHEEQETVVLHGEPTGTTAPTPAGPTAGPPSPARPGPSGAADLVALFGAQVEVLAQALARAQGPAAAEGTPPAAGTATPPGIPTARPTPEGVGTPPTPGAASAAAARDAVRAEVRACVAQVGGYALDDVPGGALLGTDLGLDSLMMTNVASVLGRHFPAWRPSADDMRSLRTVDDVITSVAAAAVTDPTAPVEARPPAAVPPADSHHARPAPDLARPAELDEVRATVARLEDAARGAGVPYYLPHDGRVAATTSVAGRELVSFSSYNYLGLAGHPRVVRAAQDAVERYGTSVSAARILSGHRPLHTELEQAIAGLLGTQDAVVLVGGHATNVGIVPHLYGPDDLVVHDALVHDSLQQGITASRATRHAVPHGRADLVEEALRARRHRFRRVLVVTEGVFSMDGDLPDLPALVASARRHGAHLMVDEAHSVGVLGAHGGGVCEELGVDPADVDILMGTLSKSLASCGGYLAGHRALVEHLRYTLSALVFSAGLTPANTAASVAAIQVMREEPERLVRLRSNATHFLAGARARGMDVGPAVGVPVVPVIVGDSRAAVAVARGLSDAGVSANPIIHPAVPDDQARLRFFLTSEHTTDQLDRALDATARCLRAAGVPLHEDAGAAGAGTTPVLRDGVPA</sequence>
<dbReference type="RefSeq" id="WP_191784080.1">
    <property type="nucleotide sequence ID" value="NZ_JACSQV010000012.1"/>
</dbReference>
<accession>A0ABR8QGI9</accession>
<dbReference type="InterPro" id="IPR015422">
    <property type="entry name" value="PyrdxlP-dep_Trfase_small"/>
</dbReference>
<dbReference type="InterPro" id="IPR004839">
    <property type="entry name" value="Aminotransferase_I/II_large"/>
</dbReference>
<feature type="compositionally biased region" description="Low complexity" evidence="6">
    <location>
        <begin position="460"/>
        <end position="472"/>
    </location>
</feature>
<dbReference type="PANTHER" id="PTHR13693">
    <property type="entry name" value="CLASS II AMINOTRANSFERASE/8-AMINO-7-OXONONANOATE SYNTHASE"/>
    <property type="match status" value="1"/>
</dbReference>
<evidence type="ECO:0000256" key="2">
    <source>
        <dbReference type="ARBA" id="ARBA00013187"/>
    </source>
</evidence>
<protein>
    <recommendedName>
        <fullName evidence="2">8-amino-7-oxononanoate synthase</fullName>
        <ecNumber evidence="2">2.3.1.47</ecNumber>
    </recommendedName>
</protein>
<dbReference type="SUPFAM" id="SSF47336">
    <property type="entry name" value="ACP-like"/>
    <property type="match status" value="1"/>
</dbReference>
<dbReference type="InterPro" id="IPR015424">
    <property type="entry name" value="PyrdxlP-dep_Trfase"/>
</dbReference>
<feature type="domain" description="Malonyl-CoA:ACP transacylase (MAT)" evidence="7">
    <location>
        <begin position="107"/>
        <end position="555"/>
    </location>
</feature>
<dbReference type="Gene3D" id="3.40.366.10">
    <property type="entry name" value="Malonyl-Coenzyme A Acyl Carrier Protein, domain 2"/>
    <property type="match status" value="1"/>
</dbReference>
<evidence type="ECO:0000256" key="3">
    <source>
        <dbReference type="ARBA" id="ARBA00022679"/>
    </source>
</evidence>
<keyword evidence="3" id="KW-0808">Transferase</keyword>
<dbReference type="Pfam" id="PF00155">
    <property type="entry name" value="Aminotran_1_2"/>
    <property type="match status" value="1"/>
</dbReference>
<dbReference type="InterPro" id="IPR016035">
    <property type="entry name" value="Acyl_Trfase/lysoPLipase"/>
</dbReference>
<proteinExistence type="predicted"/>
<dbReference type="Gene3D" id="3.30.70.3290">
    <property type="match status" value="1"/>
</dbReference>
<dbReference type="SMART" id="SM00827">
    <property type="entry name" value="PKS_AT"/>
    <property type="match status" value="1"/>
</dbReference>
<dbReference type="InterPro" id="IPR036736">
    <property type="entry name" value="ACP-like_sf"/>
</dbReference>
<feature type="region of interest" description="Disordered" evidence="6">
    <location>
        <begin position="510"/>
        <end position="547"/>
    </location>
</feature>
<evidence type="ECO:0000313" key="8">
    <source>
        <dbReference type="EMBL" id="MBD7919434.1"/>
    </source>
</evidence>
<dbReference type="Gene3D" id="1.10.1200.10">
    <property type="entry name" value="ACP-like"/>
    <property type="match status" value="1"/>
</dbReference>
<dbReference type="Gene3D" id="3.90.1150.10">
    <property type="entry name" value="Aspartate Aminotransferase, domain 1"/>
    <property type="match status" value="1"/>
</dbReference>
<feature type="region of interest" description="Disordered" evidence="6">
    <location>
        <begin position="458"/>
        <end position="485"/>
    </location>
</feature>
<keyword evidence="4" id="KW-0663">Pyridoxal phosphate</keyword>